<dbReference type="STRING" id="1963862.B4O97_15350"/>
<gene>
    <name evidence="10" type="primary">thiE</name>
    <name evidence="14" type="ORF">B4O97_15350</name>
</gene>
<dbReference type="GO" id="GO:0009229">
    <property type="term" value="P:thiamine diphosphate biosynthetic process"/>
    <property type="evidence" value="ECO:0007669"/>
    <property type="project" value="UniProtKB-UniRule"/>
</dbReference>
<name>A0A1Y1RUS4_9SPIO</name>
<comment type="caution">
    <text evidence="14">The sequence shown here is derived from an EMBL/GenBank/DDBJ whole genome shotgun (WGS) entry which is preliminary data.</text>
</comment>
<dbReference type="InterPro" id="IPR022998">
    <property type="entry name" value="ThiamineP_synth_TenI"/>
</dbReference>
<comment type="function">
    <text evidence="1 10">Condenses 4-methyl-5-(beta-hydroxyethyl)thiazole monophosphate (THZ-P) and 2-methyl-4-amino-5-hydroxymethyl pyrimidine pyrophosphate (HMP-PP) to form thiamine monophosphate (TMP).</text>
</comment>
<comment type="cofactor">
    <cofactor evidence="10">
        <name>Mg(2+)</name>
        <dbReference type="ChEBI" id="CHEBI:18420"/>
    </cofactor>
    <text evidence="10">Binds 1 Mg(2+) ion per subunit.</text>
</comment>
<dbReference type="EMBL" id="MWQY01000019">
    <property type="protein sequence ID" value="ORC32828.1"/>
    <property type="molecule type" value="Genomic_DNA"/>
</dbReference>
<dbReference type="PANTHER" id="PTHR20857">
    <property type="entry name" value="THIAMINE-PHOSPHATE PYROPHOSPHORYLASE"/>
    <property type="match status" value="1"/>
</dbReference>
<evidence type="ECO:0000256" key="1">
    <source>
        <dbReference type="ARBA" id="ARBA00003814"/>
    </source>
</evidence>
<feature type="binding site" evidence="10">
    <location>
        <begin position="186"/>
        <end position="187"/>
    </location>
    <ligand>
        <name>2-[(2R,5Z)-2-carboxy-4-methylthiazol-5(2H)-ylidene]ethyl phosphate</name>
        <dbReference type="ChEBI" id="CHEBI:62899"/>
    </ligand>
</feature>
<dbReference type="CDD" id="cd00564">
    <property type="entry name" value="TMP_TenI"/>
    <property type="match status" value="1"/>
</dbReference>
<dbReference type="InterPro" id="IPR036206">
    <property type="entry name" value="ThiamineP_synth_sf"/>
</dbReference>
<comment type="catalytic activity">
    <reaction evidence="7 10 11">
        <text>4-methyl-5-(2-phosphooxyethyl)-thiazole + 4-amino-2-methyl-5-(diphosphooxymethyl)pyrimidine + H(+) = thiamine phosphate + diphosphate</text>
        <dbReference type="Rhea" id="RHEA:22328"/>
        <dbReference type="ChEBI" id="CHEBI:15378"/>
        <dbReference type="ChEBI" id="CHEBI:33019"/>
        <dbReference type="ChEBI" id="CHEBI:37575"/>
        <dbReference type="ChEBI" id="CHEBI:57841"/>
        <dbReference type="ChEBI" id="CHEBI:58296"/>
        <dbReference type="EC" id="2.5.1.3"/>
    </reaction>
</comment>
<dbReference type="Pfam" id="PF02581">
    <property type="entry name" value="TMP-TENI"/>
    <property type="match status" value="1"/>
</dbReference>
<keyword evidence="3 10" id="KW-0808">Transferase</keyword>
<reference evidence="14 15" key="1">
    <citation type="submission" date="2017-03" db="EMBL/GenBank/DDBJ databases">
        <title>Draft Genome sequence of Marispirochaeta sp. strain JC444.</title>
        <authorList>
            <person name="Shivani Y."/>
            <person name="Subhash Y."/>
            <person name="Sasikala C."/>
            <person name="Ramana C."/>
        </authorList>
    </citation>
    <scope>NUCLEOTIDE SEQUENCE [LARGE SCALE GENOMIC DNA]</scope>
    <source>
        <strain evidence="14 15">JC444</strain>
    </source>
</reference>
<evidence type="ECO:0000256" key="4">
    <source>
        <dbReference type="ARBA" id="ARBA00022723"/>
    </source>
</evidence>
<dbReference type="Proteomes" id="UP000192343">
    <property type="component" value="Unassembled WGS sequence"/>
</dbReference>
<feature type="binding site" evidence="10">
    <location>
        <position position="166"/>
    </location>
    <ligand>
        <name>2-[(2R,5Z)-2-carboxy-4-methylthiazol-5(2H)-ylidene]ethyl phosphate</name>
        <dbReference type="ChEBI" id="CHEBI:62899"/>
    </ligand>
</feature>
<feature type="binding site" evidence="10">
    <location>
        <begin position="136"/>
        <end position="138"/>
    </location>
    <ligand>
        <name>2-[(2R,5Z)-2-carboxy-4-methylthiazol-5(2H)-ylidene]ethyl phosphate</name>
        <dbReference type="ChEBI" id="CHEBI:62899"/>
    </ligand>
</feature>
<evidence type="ECO:0000256" key="8">
    <source>
        <dbReference type="ARBA" id="ARBA00047851"/>
    </source>
</evidence>
<organism evidence="14 15">
    <name type="scientific">Marispirochaeta aestuarii</name>
    <dbReference type="NCBI Taxonomy" id="1963862"/>
    <lineage>
        <taxon>Bacteria</taxon>
        <taxon>Pseudomonadati</taxon>
        <taxon>Spirochaetota</taxon>
        <taxon>Spirochaetia</taxon>
        <taxon>Spirochaetales</taxon>
        <taxon>Spirochaetaceae</taxon>
        <taxon>Marispirochaeta</taxon>
    </lineage>
</organism>
<keyword evidence="5 10" id="KW-0460">Magnesium</keyword>
<feature type="binding site" evidence="10">
    <location>
        <position position="111"/>
    </location>
    <ligand>
        <name>4-amino-2-methyl-5-(diphosphooxymethyl)pyrimidine</name>
        <dbReference type="ChEBI" id="CHEBI:57841"/>
    </ligand>
</feature>
<proteinExistence type="inferred from homology"/>
<dbReference type="FunFam" id="3.20.20.70:FF:000096">
    <property type="entry name" value="Thiamine-phosphate synthase"/>
    <property type="match status" value="1"/>
</dbReference>
<dbReference type="GO" id="GO:0005737">
    <property type="term" value="C:cytoplasm"/>
    <property type="evidence" value="ECO:0007669"/>
    <property type="project" value="TreeGrafter"/>
</dbReference>
<dbReference type="InterPro" id="IPR034291">
    <property type="entry name" value="TMP_synthase"/>
</dbReference>
<keyword evidence="15" id="KW-1185">Reference proteome</keyword>
<evidence type="ECO:0000259" key="13">
    <source>
        <dbReference type="Pfam" id="PF02581"/>
    </source>
</evidence>
<evidence type="ECO:0000256" key="11">
    <source>
        <dbReference type="RuleBase" id="RU003826"/>
    </source>
</evidence>
<dbReference type="HAMAP" id="MF_00097">
    <property type="entry name" value="TMP_synthase"/>
    <property type="match status" value="1"/>
</dbReference>
<dbReference type="RefSeq" id="WP_083052172.1">
    <property type="nucleotide sequence ID" value="NZ_MWQY01000019.1"/>
</dbReference>
<sequence length="214" mass="22816">MNSRNLTFCLVTDSGFRQDEEFIPTLEAALEAGTTMIQYREKSGRLSDRQIYLQALEVAALCRRFSVPLIIDDRLDLAMAVGADGLHIGQKDLPLDVVRKLWPGERIFGVSVASPEEIARAEAEGADYLGIGAFPTETKTDYSSLGSDGVSLLLKESSLPVIAIGGITASNAPGLIRTGCAGVAVVSAVWKAPNPGAAAQEILDAVHKARQYKA</sequence>
<dbReference type="GO" id="GO:0009228">
    <property type="term" value="P:thiamine biosynthetic process"/>
    <property type="evidence" value="ECO:0007669"/>
    <property type="project" value="UniProtKB-KW"/>
</dbReference>
<feature type="binding site" evidence="10">
    <location>
        <begin position="38"/>
        <end position="42"/>
    </location>
    <ligand>
        <name>4-amino-2-methyl-5-(diphosphooxymethyl)pyrimidine</name>
        <dbReference type="ChEBI" id="CHEBI:57841"/>
    </ligand>
</feature>
<evidence type="ECO:0000256" key="3">
    <source>
        <dbReference type="ARBA" id="ARBA00022679"/>
    </source>
</evidence>
<feature type="domain" description="Thiamine phosphate synthase/TenI" evidence="13">
    <location>
        <begin position="9"/>
        <end position="189"/>
    </location>
</feature>
<evidence type="ECO:0000256" key="9">
    <source>
        <dbReference type="ARBA" id="ARBA00047883"/>
    </source>
</evidence>
<dbReference type="UniPathway" id="UPA00060">
    <property type="reaction ID" value="UER00141"/>
</dbReference>
<comment type="catalytic activity">
    <reaction evidence="9 10 11">
        <text>2-[(2R,5Z)-2-carboxy-4-methylthiazol-5(2H)-ylidene]ethyl phosphate + 4-amino-2-methyl-5-(diphosphooxymethyl)pyrimidine + 2 H(+) = thiamine phosphate + CO2 + diphosphate</text>
        <dbReference type="Rhea" id="RHEA:47844"/>
        <dbReference type="ChEBI" id="CHEBI:15378"/>
        <dbReference type="ChEBI" id="CHEBI:16526"/>
        <dbReference type="ChEBI" id="CHEBI:33019"/>
        <dbReference type="ChEBI" id="CHEBI:37575"/>
        <dbReference type="ChEBI" id="CHEBI:57841"/>
        <dbReference type="ChEBI" id="CHEBI:62899"/>
        <dbReference type="EC" id="2.5.1.3"/>
    </reaction>
</comment>
<keyword evidence="6 10" id="KW-0784">Thiamine biosynthesis</keyword>
<dbReference type="PANTHER" id="PTHR20857:SF15">
    <property type="entry name" value="THIAMINE-PHOSPHATE SYNTHASE"/>
    <property type="match status" value="1"/>
</dbReference>
<feature type="binding site" evidence="10">
    <location>
        <position position="73"/>
    </location>
    <ligand>
        <name>Mg(2+)</name>
        <dbReference type="ChEBI" id="CHEBI:18420"/>
    </ligand>
</feature>
<dbReference type="GO" id="GO:0000287">
    <property type="term" value="F:magnesium ion binding"/>
    <property type="evidence" value="ECO:0007669"/>
    <property type="project" value="UniProtKB-UniRule"/>
</dbReference>
<dbReference type="EC" id="2.5.1.3" evidence="10"/>
<dbReference type="SUPFAM" id="SSF51391">
    <property type="entry name" value="Thiamin phosphate synthase"/>
    <property type="match status" value="1"/>
</dbReference>
<dbReference type="NCBIfam" id="TIGR00693">
    <property type="entry name" value="thiE"/>
    <property type="match status" value="1"/>
</dbReference>
<evidence type="ECO:0000313" key="15">
    <source>
        <dbReference type="Proteomes" id="UP000192343"/>
    </source>
</evidence>
<evidence type="ECO:0000256" key="5">
    <source>
        <dbReference type="ARBA" id="ARBA00022842"/>
    </source>
</evidence>
<evidence type="ECO:0000256" key="2">
    <source>
        <dbReference type="ARBA" id="ARBA00005165"/>
    </source>
</evidence>
<feature type="binding site" evidence="10">
    <location>
        <position position="92"/>
    </location>
    <ligand>
        <name>Mg(2+)</name>
        <dbReference type="ChEBI" id="CHEBI:18420"/>
    </ligand>
</feature>
<comment type="pathway">
    <text evidence="2 10 12">Cofactor biosynthesis; thiamine diphosphate biosynthesis; thiamine phosphate from 4-amino-2-methyl-5-diphosphomethylpyrimidine and 4-methyl-5-(2-phosphoethyl)-thiazole: step 1/1.</text>
</comment>
<comment type="similarity">
    <text evidence="10 11">Belongs to the thiamine-phosphate synthase family.</text>
</comment>
<evidence type="ECO:0000256" key="6">
    <source>
        <dbReference type="ARBA" id="ARBA00022977"/>
    </source>
</evidence>
<evidence type="ECO:0000256" key="12">
    <source>
        <dbReference type="RuleBase" id="RU004253"/>
    </source>
</evidence>
<dbReference type="InterPro" id="IPR013785">
    <property type="entry name" value="Aldolase_TIM"/>
</dbReference>
<dbReference type="GO" id="GO:0004789">
    <property type="term" value="F:thiamine-phosphate diphosphorylase activity"/>
    <property type="evidence" value="ECO:0007669"/>
    <property type="project" value="UniProtKB-UniRule"/>
</dbReference>
<protein>
    <recommendedName>
        <fullName evidence="10">Thiamine-phosphate synthase</fullName>
        <shortName evidence="10">TP synthase</shortName>
        <shortName evidence="10">TPS</shortName>
        <ecNumber evidence="10">2.5.1.3</ecNumber>
    </recommendedName>
    <alternativeName>
        <fullName evidence="10">Thiamine-phosphate pyrophosphorylase</fullName>
        <shortName evidence="10">TMP pyrophosphorylase</shortName>
        <shortName evidence="10">TMP-PPase</shortName>
    </alternativeName>
</protein>
<evidence type="ECO:0000313" key="14">
    <source>
        <dbReference type="EMBL" id="ORC32828.1"/>
    </source>
</evidence>
<dbReference type="Gene3D" id="3.20.20.70">
    <property type="entry name" value="Aldolase class I"/>
    <property type="match status" value="1"/>
</dbReference>
<evidence type="ECO:0000256" key="7">
    <source>
        <dbReference type="ARBA" id="ARBA00047334"/>
    </source>
</evidence>
<comment type="catalytic activity">
    <reaction evidence="8 10 11">
        <text>2-(2-carboxy-4-methylthiazol-5-yl)ethyl phosphate + 4-amino-2-methyl-5-(diphosphooxymethyl)pyrimidine + 2 H(+) = thiamine phosphate + CO2 + diphosphate</text>
        <dbReference type="Rhea" id="RHEA:47848"/>
        <dbReference type="ChEBI" id="CHEBI:15378"/>
        <dbReference type="ChEBI" id="CHEBI:16526"/>
        <dbReference type="ChEBI" id="CHEBI:33019"/>
        <dbReference type="ChEBI" id="CHEBI:37575"/>
        <dbReference type="ChEBI" id="CHEBI:57841"/>
        <dbReference type="ChEBI" id="CHEBI:62890"/>
        <dbReference type="EC" id="2.5.1.3"/>
    </reaction>
</comment>
<feature type="binding site" evidence="10">
    <location>
        <position position="72"/>
    </location>
    <ligand>
        <name>4-amino-2-methyl-5-(diphosphooxymethyl)pyrimidine</name>
        <dbReference type="ChEBI" id="CHEBI:57841"/>
    </ligand>
</feature>
<dbReference type="OrthoDB" id="9812206at2"/>
<accession>A0A1Y1RUS4</accession>
<keyword evidence="4 10" id="KW-0479">Metal-binding</keyword>
<feature type="binding site" evidence="10">
    <location>
        <position position="139"/>
    </location>
    <ligand>
        <name>4-amino-2-methyl-5-(diphosphooxymethyl)pyrimidine</name>
        <dbReference type="ChEBI" id="CHEBI:57841"/>
    </ligand>
</feature>
<dbReference type="AlphaFoldDB" id="A0A1Y1RUS4"/>
<evidence type="ECO:0000256" key="10">
    <source>
        <dbReference type="HAMAP-Rule" id="MF_00097"/>
    </source>
</evidence>